<sequence length="181" mass="19764">MTDLASLTDLVRRAWAAPGPGVLLIDGPSGSGKSTLADELQASLADTGAILIRMDEIYPGWGGLDEATTILTRDVLSPWRRGEPSGHALWDWAADRQSGWRNIPAGHPLIVEGCGAASGWAGDPATVLVWVEASDDTRKRRALARDAGTFDAHWEMWDAQWRRYLARADYRARADAVIRTD</sequence>
<keyword evidence="1" id="KW-0808">Transferase</keyword>
<gene>
    <name evidence="1" type="ORF">SAMN06309945_1326</name>
</gene>
<dbReference type="InterPro" id="IPR027417">
    <property type="entry name" value="P-loop_NTPase"/>
</dbReference>
<organism evidence="1 2">
    <name type="scientific">Okibacterium fritillariae</name>
    <dbReference type="NCBI Taxonomy" id="123320"/>
    <lineage>
        <taxon>Bacteria</taxon>
        <taxon>Bacillati</taxon>
        <taxon>Actinomycetota</taxon>
        <taxon>Actinomycetes</taxon>
        <taxon>Micrococcales</taxon>
        <taxon>Microbacteriaceae</taxon>
        <taxon>Okibacterium</taxon>
    </lineage>
</organism>
<evidence type="ECO:0000313" key="1">
    <source>
        <dbReference type="EMBL" id="SKC47649.1"/>
    </source>
</evidence>
<dbReference type="SUPFAM" id="SSF52540">
    <property type="entry name" value="P-loop containing nucleoside triphosphate hydrolases"/>
    <property type="match status" value="1"/>
</dbReference>
<dbReference type="AlphaFoldDB" id="A0A1T5J8F1"/>
<dbReference type="OrthoDB" id="3237545at2"/>
<reference evidence="1 2" key="1">
    <citation type="submission" date="2017-02" db="EMBL/GenBank/DDBJ databases">
        <authorList>
            <person name="Peterson S.W."/>
        </authorList>
    </citation>
    <scope>NUCLEOTIDE SEQUENCE [LARGE SCALE GENOMIC DNA]</scope>
    <source>
        <strain evidence="1 2">VKM Ac-2059</strain>
    </source>
</reference>
<dbReference type="Pfam" id="PF13238">
    <property type="entry name" value="AAA_18"/>
    <property type="match status" value="1"/>
</dbReference>
<keyword evidence="1" id="KW-0418">Kinase</keyword>
<proteinExistence type="predicted"/>
<dbReference type="EMBL" id="FUZP01000001">
    <property type="protein sequence ID" value="SKC47649.1"/>
    <property type="molecule type" value="Genomic_DNA"/>
</dbReference>
<dbReference type="Gene3D" id="3.40.50.300">
    <property type="entry name" value="P-loop containing nucleotide triphosphate hydrolases"/>
    <property type="match status" value="1"/>
</dbReference>
<dbReference type="STRING" id="123320.SAMN06309945_1326"/>
<accession>A0A1T5J8F1</accession>
<name>A0A1T5J8F1_9MICO</name>
<evidence type="ECO:0000313" key="2">
    <source>
        <dbReference type="Proteomes" id="UP000190857"/>
    </source>
</evidence>
<dbReference type="GO" id="GO:0016301">
    <property type="term" value="F:kinase activity"/>
    <property type="evidence" value="ECO:0007669"/>
    <property type="project" value="UniProtKB-KW"/>
</dbReference>
<keyword evidence="2" id="KW-1185">Reference proteome</keyword>
<protein>
    <submittedName>
        <fullName evidence="1">Uridine kinase</fullName>
    </submittedName>
</protein>
<dbReference type="RefSeq" id="WP_079727386.1">
    <property type="nucleotide sequence ID" value="NZ_FUZP01000001.1"/>
</dbReference>
<dbReference type="Proteomes" id="UP000190857">
    <property type="component" value="Unassembled WGS sequence"/>
</dbReference>